<proteinExistence type="predicted"/>
<name>A0A1M6K3B1_REIAG</name>
<protein>
    <recommendedName>
        <fullName evidence="3">PKD domain-containing protein</fullName>
    </recommendedName>
</protein>
<dbReference type="RefSeq" id="WP_073119000.1">
    <property type="nucleotide sequence ID" value="NZ_FRAA01000001.1"/>
</dbReference>
<dbReference type="AlphaFoldDB" id="A0A1M6K3B1"/>
<gene>
    <name evidence="1" type="ORF">SAMN04488028_101427</name>
</gene>
<accession>A0A1M6K3B1</accession>
<dbReference type="STRING" id="156994.SAMN04488028_101427"/>
<dbReference type="InterPro" id="IPR035986">
    <property type="entry name" value="PKD_dom_sf"/>
</dbReference>
<reference evidence="2" key="1">
    <citation type="submission" date="2016-11" db="EMBL/GenBank/DDBJ databases">
        <authorList>
            <person name="Varghese N."/>
            <person name="Submissions S."/>
        </authorList>
    </citation>
    <scope>NUCLEOTIDE SEQUENCE [LARGE SCALE GENOMIC DNA]</scope>
    <source>
        <strain evidence="2">DSM 26134</strain>
    </source>
</reference>
<keyword evidence="2" id="KW-1185">Reference proteome</keyword>
<organism evidence="1 2">
    <name type="scientific">Reichenbachiella agariperforans</name>
    <dbReference type="NCBI Taxonomy" id="156994"/>
    <lineage>
        <taxon>Bacteria</taxon>
        <taxon>Pseudomonadati</taxon>
        <taxon>Bacteroidota</taxon>
        <taxon>Cytophagia</taxon>
        <taxon>Cytophagales</taxon>
        <taxon>Reichenbachiellaceae</taxon>
        <taxon>Reichenbachiella</taxon>
    </lineage>
</organism>
<evidence type="ECO:0000313" key="1">
    <source>
        <dbReference type="EMBL" id="SHJ53394.1"/>
    </source>
</evidence>
<evidence type="ECO:0008006" key="3">
    <source>
        <dbReference type="Google" id="ProtNLM"/>
    </source>
</evidence>
<dbReference type="SUPFAM" id="SSF49299">
    <property type="entry name" value="PKD domain"/>
    <property type="match status" value="1"/>
</dbReference>
<dbReference type="Proteomes" id="UP000184474">
    <property type="component" value="Unassembled WGS sequence"/>
</dbReference>
<evidence type="ECO:0000313" key="2">
    <source>
        <dbReference type="Proteomes" id="UP000184474"/>
    </source>
</evidence>
<dbReference type="InterPro" id="IPR013783">
    <property type="entry name" value="Ig-like_fold"/>
</dbReference>
<dbReference type="PROSITE" id="PS51257">
    <property type="entry name" value="PROKAR_LIPOPROTEIN"/>
    <property type="match status" value="1"/>
</dbReference>
<dbReference type="EMBL" id="FRAA01000001">
    <property type="protein sequence ID" value="SHJ53394.1"/>
    <property type="molecule type" value="Genomic_DNA"/>
</dbReference>
<sequence>MKNIIKNISNWGTIALFASVTMVACTPDSEDLSLGKKPEASFTIEPIEGKNNKYLLSNTTDGGFAYYWDKGNGTFEEGMENDTVYLPWVGEYDISLRVLTPGGYDETTESVTVDTADPNACSGFLSLLTDCSSKTWILAQPEGGALLVGPSDGSTWWTNSAADVMAADRVCLFDNEYTFHAQGDFVFDNQGTFRVDDEGGAAWPAEMGLDIGCYDMDQIPDQFQAWGSGNHKFSLTDTHLTVVGNGAHIALYKVGSSGSITTPEASVSYEIVSLTADKMVIKKYFDWGGWVFTLKPKE</sequence>
<dbReference type="Gene3D" id="2.60.40.10">
    <property type="entry name" value="Immunoglobulins"/>
    <property type="match status" value="1"/>
</dbReference>